<dbReference type="Gene3D" id="3.30.565.10">
    <property type="entry name" value="Histidine kinase-like ATPase, C-terminal domain"/>
    <property type="match status" value="1"/>
</dbReference>
<dbReference type="InterPro" id="IPR000700">
    <property type="entry name" value="PAS-assoc_C"/>
</dbReference>
<dbReference type="RefSeq" id="WP_177193218.1">
    <property type="nucleotide sequence ID" value="NZ_FORX01000019.1"/>
</dbReference>
<dbReference type="PROSITE" id="PS50110">
    <property type="entry name" value="RESPONSE_REGULATORY"/>
    <property type="match status" value="1"/>
</dbReference>
<feature type="domain" description="PAS" evidence="17">
    <location>
        <begin position="193"/>
        <end position="236"/>
    </location>
</feature>
<dbReference type="AlphaFoldDB" id="A0A1I3YCA2"/>
<dbReference type="GO" id="GO:0000155">
    <property type="term" value="F:phosphorelay sensor kinase activity"/>
    <property type="evidence" value="ECO:0007669"/>
    <property type="project" value="InterPro"/>
</dbReference>
<dbReference type="GO" id="GO:0016020">
    <property type="term" value="C:membrane"/>
    <property type="evidence" value="ECO:0007669"/>
    <property type="project" value="UniProtKB-SubCell"/>
</dbReference>
<evidence type="ECO:0000256" key="2">
    <source>
        <dbReference type="ARBA" id="ARBA00004370"/>
    </source>
</evidence>
<dbReference type="SMART" id="SM00086">
    <property type="entry name" value="PAC"/>
    <property type="match status" value="3"/>
</dbReference>
<evidence type="ECO:0000256" key="7">
    <source>
        <dbReference type="ARBA" id="ARBA00022741"/>
    </source>
</evidence>
<dbReference type="InterPro" id="IPR001610">
    <property type="entry name" value="PAC"/>
</dbReference>
<keyword evidence="8" id="KW-0418">Kinase</keyword>
<dbReference type="InterPro" id="IPR005467">
    <property type="entry name" value="His_kinase_dom"/>
</dbReference>
<dbReference type="SUPFAM" id="SSF55874">
    <property type="entry name" value="ATPase domain of HSP90 chaperone/DNA topoisomerase II/histidine kinase"/>
    <property type="match status" value="1"/>
</dbReference>
<comment type="subcellular location">
    <subcellularLocation>
        <location evidence="2">Membrane</location>
    </subcellularLocation>
</comment>
<dbReference type="SMART" id="SM00388">
    <property type="entry name" value="HisKA"/>
    <property type="match status" value="1"/>
</dbReference>
<dbReference type="InterPro" id="IPR013656">
    <property type="entry name" value="PAS_4"/>
</dbReference>
<dbReference type="CDD" id="cd17546">
    <property type="entry name" value="REC_hyHK_CKI1_RcsC-like"/>
    <property type="match status" value="1"/>
</dbReference>
<feature type="domain" description="PAS" evidence="17">
    <location>
        <begin position="439"/>
        <end position="485"/>
    </location>
</feature>
<keyword evidence="4 13" id="KW-0597">Phosphoprotein</keyword>
<protein>
    <recommendedName>
        <fullName evidence="3">histidine kinase</fullName>
        <ecNumber evidence="3">2.7.13.3</ecNumber>
    </recommendedName>
</protein>
<dbReference type="CDD" id="cd00130">
    <property type="entry name" value="PAS"/>
    <property type="match status" value="3"/>
</dbReference>
<keyword evidence="11" id="KW-0902">Two-component regulatory system</keyword>
<evidence type="ECO:0000256" key="8">
    <source>
        <dbReference type="ARBA" id="ARBA00022777"/>
    </source>
</evidence>
<gene>
    <name evidence="19" type="ORF">SAMN04488082_11974</name>
</gene>
<sequence length="1079" mass="122094">MTKTMRLKNNADLRFEDFFDLQEVQNIQDSFAMATGVASLITSPEGTPLTRPSNFTRLCGEVIRGSRTGLENCMRSDALLGEYNSAGPNIRRCMSGGLWDAGVSITVGGRHVASWLIGQVRSSLADEEAMLGYARTIGVDPQEYREAMEQVPFMEEEQFRRIADALFIIANSLSEKAYQQKMLLEEKRERQKMDAMRKMLMDRSLDAIVIIDQNHRVIEANRRFAEMLGYSQREVLELRTWDFEANMTEAMVRELFSDLSQVNSVFESRHRRKDGTVFDVEVSTAGADIDGRCCVIAFSRDITERKEAERNLRQSEQHFRTLFELSRDGFILADSAGRFLDANKAYCDMTGYTVPELRALGDFYAITPEKWQQWQRDEIWARLFKTGDTGVYQKEYIHKDGHIFPVELRDFAVHDDNGAVKYAWGIVRDISERAWTEERMHTLMQMVEQSPACIIMTDPQGNIEYVNPKFTDLSGYSFDEVRGENPRILGSGYKSREEYQELWSTIESGRQWRGEFRNRHKDGSLYWESALIAPILDSEGRIAHYVAIKEDITQRRHAEEELRKRDINFKKIVDILPQLVSYIDKDLCYRFVNAAYSNFFSGGSLIGRTVPEIIGEKAFEAARGHIEQVFQGKTVHYGATLTYPVMGERFVDVYLIPYYSSHGVVGGYYAILNDLTHLKKIEDSLRRAKDEAEAASKLKSEFLANMSHEIRTPLNGILGMLQLMQSTTLDTEQRLCLHTAIKSSRRLTRLLSDILDISKIEADKLVFREHAFDIMDVNKALTELFGQAVKEKSVAYDFMVDPCLPKQVMGDEARLVQVLFNLVGNSLKFTDQGHVRVEVSVLPFTAGAPLRLLFSVSDTGQGMSEQIQKDIFEPFIQSDGSYTRRHQGVGLGLTIVRKLVQRMGGSLCLDSTSGQGTAIYVSLPFGLPPQRTGQELSSRGLCDGLPGLRLLMVEDDAVNLLCGQRLLEKAGYVVTAARDGQEALEALLGKDFDLVLMDIQMPVLDGIQTTRAIRHAASFAHVSDIPIIALTAHAMAGDQEKFLAAEMDGYLSKPFDLCKINQEIARVISLPRRGTRQED</sequence>
<keyword evidence="10" id="KW-1133">Transmembrane helix</keyword>
<evidence type="ECO:0000259" key="15">
    <source>
        <dbReference type="PROSITE" id="PS50109"/>
    </source>
</evidence>
<feature type="domain" description="PAS" evidence="17">
    <location>
        <begin position="315"/>
        <end position="357"/>
    </location>
</feature>
<evidence type="ECO:0000259" key="16">
    <source>
        <dbReference type="PROSITE" id="PS50110"/>
    </source>
</evidence>
<dbReference type="SUPFAM" id="SSF55785">
    <property type="entry name" value="PYP-like sensor domain (PAS domain)"/>
    <property type="match status" value="4"/>
</dbReference>
<dbReference type="EMBL" id="FORX01000019">
    <property type="protein sequence ID" value="SFK29494.1"/>
    <property type="molecule type" value="Genomic_DNA"/>
</dbReference>
<feature type="domain" description="Histidine kinase" evidence="15">
    <location>
        <begin position="705"/>
        <end position="927"/>
    </location>
</feature>
<dbReference type="FunFam" id="3.30.565.10:FF:000010">
    <property type="entry name" value="Sensor histidine kinase RcsC"/>
    <property type="match status" value="1"/>
</dbReference>
<keyword evidence="20" id="KW-1185">Reference proteome</keyword>
<feature type="domain" description="Response regulatory" evidence="16">
    <location>
        <begin position="949"/>
        <end position="1068"/>
    </location>
</feature>
<dbReference type="PANTHER" id="PTHR45339">
    <property type="entry name" value="HYBRID SIGNAL TRANSDUCTION HISTIDINE KINASE J"/>
    <property type="match status" value="1"/>
</dbReference>
<keyword evidence="6" id="KW-0812">Transmembrane</keyword>
<dbReference type="InterPro" id="IPR003594">
    <property type="entry name" value="HATPase_dom"/>
</dbReference>
<dbReference type="PRINTS" id="PR00344">
    <property type="entry name" value="BCTRLSENSOR"/>
</dbReference>
<evidence type="ECO:0000256" key="14">
    <source>
        <dbReference type="SAM" id="Coils"/>
    </source>
</evidence>
<comment type="catalytic activity">
    <reaction evidence="1">
        <text>ATP + protein L-histidine = ADP + protein N-phospho-L-histidine.</text>
        <dbReference type="EC" id="2.7.13.3"/>
    </reaction>
</comment>
<feature type="domain" description="PAC" evidence="18">
    <location>
        <begin position="264"/>
        <end position="314"/>
    </location>
</feature>
<dbReference type="Gene3D" id="3.30.450.20">
    <property type="entry name" value="PAS domain"/>
    <property type="match status" value="4"/>
</dbReference>
<evidence type="ECO:0000256" key="6">
    <source>
        <dbReference type="ARBA" id="ARBA00022692"/>
    </source>
</evidence>
<dbReference type="InterPro" id="IPR011006">
    <property type="entry name" value="CheY-like_superfamily"/>
</dbReference>
<keyword evidence="12" id="KW-0472">Membrane</keyword>
<feature type="coiled-coil region" evidence="14">
    <location>
        <begin position="678"/>
        <end position="705"/>
    </location>
</feature>
<dbReference type="PROSITE" id="PS50113">
    <property type="entry name" value="PAC"/>
    <property type="match status" value="3"/>
</dbReference>
<evidence type="ECO:0000259" key="18">
    <source>
        <dbReference type="PROSITE" id="PS50113"/>
    </source>
</evidence>
<dbReference type="Pfam" id="PF13426">
    <property type="entry name" value="PAS_9"/>
    <property type="match status" value="3"/>
</dbReference>
<dbReference type="PROSITE" id="PS50112">
    <property type="entry name" value="PAS"/>
    <property type="match status" value="3"/>
</dbReference>
<dbReference type="SMART" id="SM00387">
    <property type="entry name" value="HATPase_c"/>
    <property type="match status" value="1"/>
</dbReference>
<keyword evidence="5" id="KW-0808">Transferase</keyword>
<organism evidence="19 20">
    <name type="scientific">Desulfomicrobium apsheronum</name>
    <dbReference type="NCBI Taxonomy" id="52560"/>
    <lineage>
        <taxon>Bacteria</taxon>
        <taxon>Pseudomonadati</taxon>
        <taxon>Thermodesulfobacteriota</taxon>
        <taxon>Desulfovibrionia</taxon>
        <taxon>Desulfovibrionales</taxon>
        <taxon>Desulfomicrobiaceae</taxon>
        <taxon>Desulfomicrobium</taxon>
    </lineage>
</organism>
<dbReference type="Pfam" id="PF10114">
    <property type="entry name" value="PocR"/>
    <property type="match status" value="1"/>
</dbReference>
<dbReference type="InterPro" id="IPR001789">
    <property type="entry name" value="Sig_transdc_resp-reg_receiver"/>
</dbReference>
<dbReference type="InterPro" id="IPR003661">
    <property type="entry name" value="HisK_dim/P_dom"/>
</dbReference>
<reference evidence="20" key="1">
    <citation type="submission" date="2016-10" db="EMBL/GenBank/DDBJ databases">
        <authorList>
            <person name="Varghese N."/>
            <person name="Submissions S."/>
        </authorList>
    </citation>
    <scope>NUCLEOTIDE SEQUENCE [LARGE SCALE GENOMIC DNA]</scope>
    <source>
        <strain evidence="20">DSM 5918</strain>
    </source>
</reference>
<evidence type="ECO:0000256" key="13">
    <source>
        <dbReference type="PROSITE-ProRule" id="PRU00169"/>
    </source>
</evidence>
<keyword evidence="9" id="KW-0067">ATP-binding</keyword>
<proteinExistence type="predicted"/>
<keyword evidence="7" id="KW-0547">Nucleotide-binding</keyword>
<dbReference type="GO" id="GO:0005524">
    <property type="term" value="F:ATP binding"/>
    <property type="evidence" value="ECO:0007669"/>
    <property type="project" value="UniProtKB-KW"/>
</dbReference>
<dbReference type="Pfam" id="PF00512">
    <property type="entry name" value="HisKA"/>
    <property type="match status" value="1"/>
</dbReference>
<accession>A0A1I3YCA2</accession>
<dbReference type="Pfam" id="PF08448">
    <property type="entry name" value="PAS_4"/>
    <property type="match status" value="1"/>
</dbReference>
<evidence type="ECO:0000313" key="19">
    <source>
        <dbReference type="EMBL" id="SFK29494.1"/>
    </source>
</evidence>
<evidence type="ECO:0000256" key="3">
    <source>
        <dbReference type="ARBA" id="ARBA00012438"/>
    </source>
</evidence>
<dbReference type="CDD" id="cd16922">
    <property type="entry name" value="HATPase_EvgS-ArcB-TorS-like"/>
    <property type="match status" value="1"/>
</dbReference>
<dbReference type="InterPro" id="IPR018771">
    <property type="entry name" value="PocR_dom"/>
</dbReference>
<dbReference type="PANTHER" id="PTHR45339:SF1">
    <property type="entry name" value="HYBRID SIGNAL TRANSDUCTION HISTIDINE KINASE J"/>
    <property type="match status" value="1"/>
</dbReference>
<evidence type="ECO:0000313" key="20">
    <source>
        <dbReference type="Proteomes" id="UP000198635"/>
    </source>
</evidence>
<evidence type="ECO:0000256" key="12">
    <source>
        <dbReference type="ARBA" id="ARBA00023136"/>
    </source>
</evidence>
<dbReference type="Proteomes" id="UP000198635">
    <property type="component" value="Unassembled WGS sequence"/>
</dbReference>
<dbReference type="Pfam" id="PF00072">
    <property type="entry name" value="Response_reg"/>
    <property type="match status" value="1"/>
</dbReference>
<dbReference type="InterPro" id="IPR000014">
    <property type="entry name" value="PAS"/>
</dbReference>
<dbReference type="EC" id="2.7.13.3" evidence="3"/>
<dbReference type="CDD" id="cd00082">
    <property type="entry name" value="HisKA"/>
    <property type="match status" value="1"/>
</dbReference>
<dbReference type="Gene3D" id="1.10.287.130">
    <property type="match status" value="1"/>
</dbReference>
<evidence type="ECO:0000256" key="9">
    <source>
        <dbReference type="ARBA" id="ARBA00022840"/>
    </source>
</evidence>
<dbReference type="SMART" id="SM00448">
    <property type="entry name" value="REC"/>
    <property type="match status" value="1"/>
</dbReference>
<evidence type="ECO:0000256" key="4">
    <source>
        <dbReference type="ARBA" id="ARBA00022553"/>
    </source>
</evidence>
<evidence type="ECO:0000256" key="10">
    <source>
        <dbReference type="ARBA" id="ARBA00022989"/>
    </source>
</evidence>
<name>A0A1I3YCA2_9BACT</name>
<evidence type="ECO:0000256" key="11">
    <source>
        <dbReference type="ARBA" id="ARBA00023012"/>
    </source>
</evidence>
<dbReference type="STRING" id="52560.SAMN04488082_11974"/>
<dbReference type="FunFam" id="1.10.287.130:FF:000004">
    <property type="entry name" value="Ethylene receptor 1"/>
    <property type="match status" value="1"/>
</dbReference>
<dbReference type="PROSITE" id="PS50109">
    <property type="entry name" value="HIS_KIN"/>
    <property type="match status" value="1"/>
</dbReference>
<evidence type="ECO:0000256" key="5">
    <source>
        <dbReference type="ARBA" id="ARBA00022679"/>
    </source>
</evidence>
<evidence type="ECO:0000256" key="1">
    <source>
        <dbReference type="ARBA" id="ARBA00000085"/>
    </source>
</evidence>
<dbReference type="InterPro" id="IPR035965">
    <property type="entry name" value="PAS-like_dom_sf"/>
</dbReference>
<evidence type="ECO:0000259" key="17">
    <source>
        <dbReference type="PROSITE" id="PS50112"/>
    </source>
</evidence>
<feature type="domain" description="PAC" evidence="18">
    <location>
        <begin position="390"/>
        <end position="442"/>
    </location>
</feature>
<keyword evidence="14" id="KW-0175">Coiled coil</keyword>
<dbReference type="InterPro" id="IPR036890">
    <property type="entry name" value="HATPase_C_sf"/>
</dbReference>
<dbReference type="InterPro" id="IPR004358">
    <property type="entry name" value="Sig_transdc_His_kin-like_C"/>
</dbReference>
<feature type="modified residue" description="4-aspartylphosphate" evidence="13">
    <location>
        <position position="998"/>
    </location>
</feature>
<feature type="domain" description="PAC" evidence="18">
    <location>
        <begin position="512"/>
        <end position="564"/>
    </location>
</feature>
<dbReference type="SMART" id="SM00091">
    <property type="entry name" value="PAS"/>
    <property type="match status" value="4"/>
</dbReference>
<dbReference type="InterPro" id="IPR036097">
    <property type="entry name" value="HisK_dim/P_sf"/>
</dbReference>
<dbReference type="Pfam" id="PF02518">
    <property type="entry name" value="HATPase_c"/>
    <property type="match status" value="1"/>
</dbReference>
<dbReference type="NCBIfam" id="TIGR00229">
    <property type="entry name" value="sensory_box"/>
    <property type="match status" value="3"/>
</dbReference>
<dbReference type="SUPFAM" id="SSF47384">
    <property type="entry name" value="Homodimeric domain of signal transducing histidine kinase"/>
    <property type="match status" value="1"/>
</dbReference>
<dbReference type="SUPFAM" id="SSF52172">
    <property type="entry name" value="CheY-like"/>
    <property type="match status" value="1"/>
</dbReference>
<dbReference type="Gene3D" id="3.40.50.2300">
    <property type="match status" value="1"/>
</dbReference>